<dbReference type="SUPFAM" id="SSF51905">
    <property type="entry name" value="FAD/NAD(P)-binding domain"/>
    <property type="match status" value="1"/>
</dbReference>
<dbReference type="Gene3D" id="3.30.9.10">
    <property type="entry name" value="D-Amino Acid Oxidase, subunit A, domain 2"/>
    <property type="match status" value="1"/>
</dbReference>
<keyword evidence="4" id="KW-1185">Reference proteome</keyword>
<dbReference type="Proteomes" id="UP000000466">
    <property type="component" value="Chromosome"/>
</dbReference>
<dbReference type="GO" id="GO:0016491">
    <property type="term" value="F:oxidoreductase activity"/>
    <property type="evidence" value="ECO:0007669"/>
    <property type="project" value="UniProtKB-KW"/>
</dbReference>
<accession>K4KWV9</accession>
<evidence type="ECO:0000313" key="3">
    <source>
        <dbReference type="EMBL" id="AFU98432.1"/>
    </source>
</evidence>
<dbReference type="HOGENOM" id="CLU_007884_3_0_6"/>
<dbReference type="KEGG" id="saga:M5M_06185"/>
<dbReference type="OrthoDB" id="6925984at2"/>
<dbReference type="EMBL" id="CP003746">
    <property type="protein sequence ID" value="AFU98432.1"/>
    <property type="molecule type" value="Genomic_DNA"/>
</dbReference>
<dbReference type="Pfam" id="PF01266">
    <property type="entry name" value="DAO"/>
    <property type="match status" value="1"/>
</dbReference>
<dbReference type="PANTHER" id="PTHR13847">
    <property type="entry name" value="SARCOSINE DEHYDROGENASE-RELATED"/>
    <property type="match status" value="1"/>
</dbReference>
<dbReference type="RefSeq" id="WP_015046605.1">
    <property type="nucleotide sequence ID" value="NC_018868.3"/>
</dbReference>
<name>K4KWV9_SIMAS</name>
<evidence type="ECO:0000313" key="4">
    <source>
        <dbReference type="Proteomes" id="UP000000466"/>
    </source>
</evidence>
<dbReference type="InterPro" id="IPR006076">
    <property type="entry name" value="FAD-dep_OxRdtase"/>
</dbReference>
<dbReference type="InterPro" id="IPR036188">
    <property type="entry name" value="FAD/NAD-bd_sf"/>
</dbReference>
<organism evidence="3 4">
    <name type="scientific">Simiduia agarivorans (strain DSM 21679 / JCM 13881 / BCRC 17597 / SA1)</name>
    <dbReference type="NCBI Taxonomy" id="1117647"/>
    <lineage>
        <taxon>Bacteria</taxon>
        <taxon>Pseudomonadati</taxon>
        <taxon>Pseudomonadota</taxon>
        <taxon>Gammaproteobacteria</taxon>
        <taxon>Cellvibrionales</taxon>
        <taxon>Cellvibrionaceae</taxon>
        <taxon>Simiduia</taxon>
    </lineage>
</organism>
<protein>
    <submittedName>
        <fullName evidence="3">FAD dependent oxidoreductase</fullName>
    </submittedName>
</protein>
<gene>
    <name evidence="3" type="ordered locus">M5M_06185</name>
</gene>
<reference evidence="3 4" key="1">
    <citation type="journal article" date="2013" name="Genome Announc.">
        <title>Complete genome sequence of Simiduia agarivorans SA1(T), a marine bacterium able to degrade a variety of polysaccharides.</title>
        <authorList>
            <person name="Lin S.Y."/>
            <person name="Shieh W.Y."/>
            <person name="Chen J.S."/>
            <person name="Tang S.L."/>
        </authorList>
    </citation>
    <scope>NUCLEOTIDE SEQUENCE [LARGE SCALE GENOMIC DNA]</scope>
    <source>
        <strain evidence="4">DSM 21679 / JCM 13881 / BCRC 17597 / SA1</strain>
    </source>
</reference>
<feature type="domain" description="FAD dependent oxidoreductase" evidence="2">
    <location>
        <begin position="35"/>
        <end position="386"/>
    </location>
</feature>
<evidence type="ECO:0000256" key="1">
    <source>
        <dbReference type="ARBA" id="ARBA00023002"/>
    </source>
</evidence>
<evidence type="ECO:0000259" key="2">
    <source>
        <dbReference type="Pfam" id="PF01266"/>
    </source>
</evidence>
<dbReference type="STRING" id="1117647.M5M_06185"/>
<proteinExistence type="predicted"/>
<dbReference type="eggNOG" id="COG0665">
    <property type="taxonomic scope" value="Bacteria"/>
</dbReference>
<dbReference type="GO" id="GO:0005737">
    <property type="term" value="C:cytoplasm"/>
    <property type="evidence" value="ECO:0007669"/>
    <property type="project" value="TreeGrafter"/>
</dbReference>
<keyword evidence="1" id="KW-0560">Oxidoreductase</keyword>
<dbReference type="AlphaFoldDB" id="K4KWV9"/>
<dbReference type="PANTHER" id="PTHR13847:SF281">
    <property type="entry name" value="FAD DEPENDENT OXIDOREDUCTASE DOMAIN-CONTAINING PROTEIN"/>
    <property type="match status" value="1"/>
</dbReference>
<sequence length="432" mass="47517">MCSDITKAEHTHSYYAHSFENRPAFPALTGDKTVDVCIVGGGFTGVSTALHLVERGYSVALVEANRIGWGASGRNGGQITGNMGDGTWRVRNSQGDEAYRKVWQMGVDCVEIIRERVEKYQIDCDLKWGHFTAALSDKHLRQLQEYKQQMEANGYQKSLQLVGKDEVSQFVNTGVYLGGLVNMGHGHVHPLKLCVGEAQAAQKLGAHIYEHSPVQRIVRGDKPRVVTEQGSITARHLVMAGNAYMFGLVDKLDGMVIPAPSYVMATEPLGEARARALMPADMGVYDMRIALDYYRLSADKRLLFGGLCNYFGQEAKDIRAALTPNMLKIFPELEGVNVEFAWGGKIGISMNRIPQFGVIDNNIFYAQGYSGHGLAPTHMAGKVLADAIAGERENFDILAKVHHWRLPFGRTLSNLALGAGMSYYLAKEAIFG</sequence>
<dbReference type="Gene3D" id="3.50.50.60">
    <property type="entry name" value="FAD/NAD(P)-binding domain"/>
    <property type="match status" value="1"/>
</dbReference>